<evidence type="ECO:0000313" key="3">
    <source>
        <dbReference type="Proteomes" id="UP001500840"/>
    </source>
</evidence>
<proteinExistence type="predicted"/>
<name>A0ABP8NJ46_9BACT</name>
<comment type="caution">
    <text evidence="2">The sequence shown here is derived from an EMBL/GenBank/DDBJ whole genome shotgun (WGS) entry which is preliminary data.</text>
</comment>
<dbReference type="InterPro" id="IPR012902">
    <property type="entry name" value="N_methyl_site"/>
</dbReference>
<dbReference type="Proteomes" id="UP001500840">
    <property type="component" value="Unassembled WGS sequence"/>
</dbReference>
<dbReference type="EMBL" id="BAABGA010000094">
    <property type="protein sequence ID" value="GAA4468210.1"/>
    <property type="molecule type" value="Genomic_DNA"/>
</dbReference>
<feature type="transmembrane region" description="Helical" evidence="1">
    <location>
        <begin position="21"/>
        <end position="42"/>
    </location>
</feature>
<dbReference type="NCBIfam" id="TIGR02532">
    <property type="entry name" value="IV_pilin_GFxxxE"/>
    <property type="match status" value="1"/>
</dbReference>
<dbReference type="GO" id="GO:0003677">
    <property type="term" value="F:DNA binding"/>
    <property type="evidence" value="ECO:0007669"/>
    <property type="project" value="UniProtKB-KW"/>
</dbReference>
<evidence type="ECO:0000313" key="2">
    <source>
        <dbReference type="EMBL" id="GAA4468210.1"/>
    </source>
</evidence>
<dbReference type="Pfam" id="PF07963">
    <property type="entry name" value="N_methyl"/>
    <property type="match status" value="1"/>
</dbReference>
<keyword evidence="1" id="KW-0812">Transmembrane</keyword>
<dbReference type="PROSITE" id="PS00409">
    <property type="entry name" value="PROKAR_NTER_METHYL"/>
    <property type="match status" value="1"/>
</dbReference>
<keyword evidence="3" id="KW-1185">Reference proteome</keyword>
<dbReference type="InterPro" id="IPR045584">
    <property type="entry name" value="Pilin-like"/>
</dbReference>
<accession>A0ABP8NJ46</accession>
<dbReference type="SUPFAM" id="SSF54523">
    <property type="entry name" value="Pili subunits"/>
    <property type="match status" value="1"/>
</dbReference>
<dbReference type="RefSeq" id="WP_345327280.1">
    <property type="nucleotide sequence ID" value="NZ_BAABGA010000094.1"/>
</dbReference>
<keyword evidence="2" id="KW-0238">DNA-binding</keyword>
<protein>
    <submittedName>
        <fullName evidence="2">DNA-binding protein</fullName>
    </submittedName>
</protein>
<reference evidence="3" key="1">
    <citation type="journal article" date="2019" name="Int. J. Syst. Evol. Microbiol.">
        <title>The Global Catalogue of Microorganisms (GCM) 10K type strain sequencing project: providing services to taxonomists for standard genome sequencing and annotation.</title>
        <authorList>
            <consortium name="The Broad Institute Genomics Platform"/>
            <consortium name="The Broad Institute Genome Sequencing Center for Infectious Disease"/>
            <person name="Wu L."/>
            <person name="Ma J."/>
        </authorList>
    </citation>
    <scope>NUCLEOTIDE SEQUENCE [LARGE SCALE GENOMIC DNA]</scope>
    <source>
        <strain evidence="3">JCM 17759</strain>
    </source>
</reference>
<sequence length="121" mass="13072">MASPQKGSALAGNGFRSTAKGFTLIEVMAVLIISATVAIIGIRHLQQPGDLVHDRSCQLSRELLQHHVETYIDDTGSAPSSNMREIATDVYAGRTLPTCPVTDRAFQLGRNGQVRCSDHPQ</sequence>
<gene>
    <name evidence="2" type="ORF">GCM10023156_59050</name>
</gene>
<keyword evidence="1" id="KW-1133">Transmembrane helix</keyword>
<organism evidence="2 3">
    <name type="scientific">Novipirellula rosea</name>
    <dbReference type="NCBI Taxonomy" id="1031540"/>
    <lineage>
        <taxon>Bacteria</taxon>
        <taxon>Pseudomonadati</taxon>
        <taxon>Planctomycetota</taxon>
        <taxon>Planctomycetia</taxon>
        <taxon>Pirellulales</taxon>
        <taxon>Pirellulaceae</taxon>
        <taxon>Novipirellula</taxon>
    </lineage>
</organism>
<keyword evidence="1" id="KW-0472">Membrane</keyword>
<evidence type="ECO:0000256" key="1">
    <source>
        <dbReference type="SAM" id="Phobius"/>
    </source>
</evidence>